<name>A0ABP5EMK4_9MICO</name>
<feature type="transmembrane region" description="Helical" evidence="2">
    <location>
        <begin position="441"/>
        <end position="460"/>
    </location>
</feature>
<keyword evidence="4" id="KW-1185">Reference proteome</keyword>
<feature type="transmembrane region" description="Helical" evidence="2">
    <location>
        <begin position="200"/>
        <end position="222"/>
    </location>
</feature>
<proteinExistence type="predicted"/>
<protein>
    <recommendedName>
        <fullName evidence="5">Dolichyl-phosphate-mannose-protein mannosyltransferase</fullName>
    </recommendedName>
</protein>
<sequence length="515" mass="57031">MERLIRDTGLEMPRTPWTTADRLWGLVLGVVAVLSAAFTMRAYSPGGYHSDGLFQLAQALGEEPWNDWHPIVMSVLWKVLIDSTGSIASLMYLQVALTWLASVGLGLLVYDVTRRRPLSLVTTVIPLLPWVANVLGMLWKDVHMMTALFLCVVLVLWAARIGGAAAGTGRARMRSVLVWVLLGLAALALVYGVLVRKNAVFAALPLLWLMLTVAVPQMSGVPRLGGLLRSWKRAAVALVAGMLLLVLGVQLAGKLVDASVGGAERTGQITQVMLDDVLFTITADEIDALDIPAELKQKFHASQAVCPPDGGPEGDGHLTDAYWRCYGMGENGGYTRLAYDEEIRALWFDWVPSHLGRYVEYRFTTFVRFLFATDYKIQIVNKENEYGLDRDHPQAHVAMTDYTNRFVEDLPWTFDAWLWTALLGTALYLGVRRTRLFSRSVIVLTTSGLFYILGYIPLVPANNYRYIYWPVVACLAAWALLGAERALRARPVPAPEPQSAPTAARSAGRHESEEE</sequence>
<evidence type="ECO:0000313" key="4">
    <source>
        <dbReference type="Proteomes" id="UP001500755"/>
    </source>
</evidence>
<feature type="transmembrane region" description="Helical" evidence="2">
    <location>
        <begin position="466"/>
        <end position="483"/>
    </location>
</feature>
<feature type="transmembrane region" description="Helical" evidence="2">
    <location>
        <begin position="410"/>
        <end position="429"/>
    </location>
</feature>
<dbReference type="RefSeq" id="WP_344306764.1">
    <property type="nucleotide sequence ID" value="NZ_BAAANO010000005.1"/>
</dbReference>
<feature type="transmembrane region" description="Helical" evidence="2">
    <location>
        <begin position="87"/>
        <end position="110"/>
    </location>
</feature>
<evidence type="ECO:0000256" key="2">
    <source>
        <dbReference type="SAM" id="Phobius"/>
    </source>
</evidence>
<evidence type="ECO:0000256" key="1">
    <source>
        <dbReference type="SAM" id="MobiDB-lite"/>
    </source>
</evidence>
<feature type="transmembrane region" description="Helical" evidence="2">
    <location>
        <begin position="23"/>
        <end position="43"/>
    </location>
</feature>
<dbReference type="EMBL" id="BAAANO010000005">
    <property type="protein sequence ID" value="GAA2000635.1"/>
    <property type="molecule type" value="Genomic_DNA"/>
</dbReference>
<evidence type="ECO:0000313" key="3">
    <source>
        <dbReference type="EMBL" id="GAA2000635.1"/>
    </source>
</evidence>
<reference evidence="4" key="1">
    <citation type="journal article" date="2019" name="Int. J. Syst. Evol. Microbiol.">
        <title>The Global Catalogue of Microorganisms (GCM) 10K type strain sequencing project: providing services to taxonomists for standard genome sequencing and annotation.</title>
        <authorList>
            <consortium name="The Broad Institute Genomics Platform"/>
            <consortium name="The Broad Institute Genome Sequencing Center for Infectious Disease"/>
            <person name="Wu L."/>
            <person name="Ma J."/>
        </authorList>
    </citation>
    <scope>NUCLEOTIDE SEQUENCE [LARGE SCALE GENOMIC DNA]</scope>
    <source>
        <strain evidence="4">JCM 14546</strain>
    </source>
</reference>
<feature type="transmembrane region" description="Helical" evidence="2">
    <location>
        <begin position="145"/>
        <end position="164"/>
    </location>
</feature>
<organism evidence="3 4">
    <name type="scientific">Brevibacterium samyangense</name>
    <dbReference type="NCBI Taxonomy" id="366888"/>
    <lineage>
        <taxon>Bacteria</taxon>
        <taxon>Bacillati</taxon>
        <taxon>Actinomycetota</taxon>
        <taxon>Actinomycetes</taxon>
        <taxon>Micrococcales</taxon>
        <taxon>Brevibacteriaceae</taxon>
        <taxon>Brevibacterium</taxon>
    </lineage>
</organism>
<gene>
    <name evidence="3" type="ORF">GCM10009755_05600</name>
</gene>
<keyword evidence="2" id="KW-0812">Transmembrane</keyword>
<comment type="caution">
    <text evidence="3">The sequence shown here is derived from an EMBL/GenBank/DDBJ whole genome shotgun (WGS) entry which is preliminary data.</text>
</comment>
<feature type="region of interest" description="Disordered" evidence="1">
    <location>
        <begin position="492"/>
        <end position="515"/>
    </location>
</feature>
<feature type="transmembrane region" description="Helical" evidence="2">
    <location>
        <begin position="234"/>
        <end position="253"/>
    </location>
</feature>
<keyword evidence="2" id="KW-1133">Transmembrane helix</keyword>
<accession>A0ABP5EMK4</accession>
<keyword evidence="2" id="KW-0472">Membrane</keyword>
<feature type="transmembrane region" description="Helical" evidence="2">
    <location>
        <begin position="176"/>
        <end position="194"/>
    </location>
</feature>
<evidence type="ECO:0008006" key="5">
    <source>
        <dbReference type="Google" id="ProtNLM"/>
    </source>
</evidence>
<dbReference type="Proteomes" id="UP001500755">
    <property type="component" value="Unassembled WGS sequence"/>
</dbReference>
<feature type="transmembrane region" description="Helical" evidence="2">
    <location>
        <begin position="117"/>
        <end position="139"/>
    </location>
</feature>